<comment type="similarity">
    <text evidence="3">Belongs to the TO family.</text>
</comment>
<evidence type="ECO:0008006" key="7">
    <source>
        <dbReference type="Google" id="ProtNLM"/>
    </source>
</evidence>
<proteinExistence type="inferred from homology"/>
<evidence type="ECO:0000313" key="5">
    <source>
        <dbReference type="EMBL" id="KAK6644827.1"/>
    </source>
</evidence>
<reference evidence="5 6" key="1">
    <citation type="submission" date="2023-10" db="EMBL/GenBank/DDBJ databases">
        <title>Genomes of two closely related lineages of the louse Polyplax serrata with different host specificities.</title>
        <authorList>
            <person name="Martinu J."/>
            <person name="Tarabai H."/>
            <person name="Stefka J."/>
            <person name="Hypsa V."/>
        </authorList>
    </citation>
    <scope>NUCLEOTIDE SEQUENCE [LARGE SCALE GENOMIC DNA]</scope>
    <source>
        <strain evidence="5">HR10_N</strain>
    </source>
</reference>
<protein>
    <recommendedName>
        <fullName evidence="7">Takeout</fullName>
    </recommendedName>
</protein>
<evidence type="ECO:0000256" key="2">
    <source>
        <dbReference type="ARBA" id="ARBA00023108"/>
    </source>
</evidence>
<dbReference type="Proteomes" id="UP001372834">
    <property type="component" value="Unassembled WGS sequence"/>
</dbReference>
<evidence type="ECO:0000256" key="3">
    <source>
        <dbReference type="ARBA" id="ARBA00060902"/>
    </source>
</evidence>
<evidence type="ECO:0000313" key="6">
    <source>
        <dbReference type="Proteomes" id="UP001372834"/>
    </source>
</evidence>
<dbReference type="InterPro" id="IPR010562">
    <property type="entry name" value="Haemolymph_juvenile_hormone-bd"/>
</dbReference>
<accession>A0AAN8SH56</accession>
<dbReference type="PANTHER" id="PTHR11008">
    <property type="entry name" value="PROTEIN TAKEOUT-LIKE PROTEIN"/>
    <property type="match status" value="1"/>
</dbReference>
<keyword evidence="1 4" id="KW-0732">Signal</keyword>
<dbReference type="GO" id="GO:0007623">
    <property type="term" value="P:circadian rhythm"/>
    <property type="evidence" value="ECO:0007669"/>
    <property type="project" value="UniProtKB-ARBA"/>
</dbReference>
<dbReference type="InterPro" id="IPR038606">
    <property type="entry name" value="To_sf"/>
</dbReference>
<comment type="caution">
    <text evidence="5">The sequence shown here is derived from an EMBL/GenBank/DDBJ whole genome shotgun (WGS) entry which is preliminary data.</text>
</comment>
<keyword evidence="2" id="KW-0090">Biological rhythms</keyword>
<dbReference type="AlphaFoldDB" id="A0AAN8SH56"/>
<dbReference type="SMART" id="SM00700">
    <property type="entry name" value="JHBP"/>
    <property type="match status" value="2"/>
</dbReference>
<dbReference type="GO" id="GO:0005615">
    <property type="term" value="C:extracellular space"/>
    <property type="evidence" value="ECO:0007669"/>
    <property type="project" value="TreeGrafter"/>
</dbReference>
<evidence type="ECO:0000256" key="1">
    <source>
        <dbReference type="ARBA" id="ARBA00022729"/>
    </source>
</evidence>
<dbReference type="EMBL" id="JAWJWE010000001">
    <property type="protein sequence ID" value="KAK6644827.1"/>
    <property type="molecule type" value="Genomic_DNA"/>
</dbReference>
<dbReference type="Pfam" id="PF06585">
    <property type="entry name" value="JHBP"/>
    <property type="match status" value="1"/>
</dbReference>
<gene>
    <name evidence="5" type="ORF">RUM43_001100</name>
</gene>
<feature type="signal peptide" evidence="4">
    <location>
        <begin position="1"/>
        <end position="17"/>
    </location>
</feature>
<feature type="chain" id="PRO_5042838260" description="Takeout" evidence="4">
    <location>
        <begin position="18"/>
        <end position="456"/>
    </location>
</feature>
<dbReference type="PANTHER" id="PTHR11008:SF39">
    <property type="entry name" value="CIRCADIAN CLOCK-CONTROLLED PROTEIN-LIKE PROTEIN"/>
    <property type="match status" value="1"/>
</dbReference>
<dbReference type="FunFam" id="3.15.10.30:FF:000001">
    <property type="entry name" value="Takeout-like protein 1"/>
    <property type="match status" value="2"/>
</dbReference>
<dbReference type="Gene3D" id="3.15.10.30">
    <property type="entry name" value="Haemolymph juvenile hormone binding protein"/>
    <property type="match status" value="2"/>
</dbReference>
<sequence length="456" mass="51033">MTNSLVSLVLFFLAVEAAPREFPDYIPICHRDQSTINQCLKTAAHMLQPRIAKGIKELSIPPLEPLTIPMIKLEQGTGAVSYKATLTKINVYGLSNYNFREFNGAFMKDGLKLNALIDLPKIRLASEYDIDGRVLLLPIKGNGDFNANITDCQAKFSTTGLVTMKKGKEYLQTKDARVQLNIGGATVHFGNLFNGDPVLSKTTNDFFNQNAKDILNEIKPAIEAVVTMLIDDILNKICSRSDPNLNGCVKDSVEKLRPHLVTGIPEFGIPPCEPLIVPEIVINQGKGPVTVQSTYTNIHVTGASQFVIKSIKVEPSKDRVRLKLWLPFLHMISDYDLDGKILMMPITGNGMSEGNYTDIEANVLMEGERFEKKGQTYFNVKDFFVHFNIGHASIRLDDLFNGDKELGDAMNSFLNQNWESIVDEIKPVLEDRISDMFKTFSNNIYHKYPLDMILPP</sequence>
<evidence type="ECO:0000256" key="4">
    <source>
        <dbReference type="SAM" id="SignalP"/>
    </source>
</evidence>
<organism evidence="5 6">
    <name type="scientific">Polyplax serrata</name>
    <name type="common">Common mouse louse</name>
    <dbReference type="NCBI Taxonomy" id="468196"/>
    <lineage>
        <taxon>Eukaryota</taxon>
        <taxon>Metazoa</taxon>
        <taxon>Ecdysozoa</taxon>
        <taxon>Arthropoda</taxon>
        <taxon>Hexapoda</taxon>
        <taxon>Insecta</taxon>
        <taxon>Pterygota</taxon>
        <taxon>Neoptera</taxon>
        <taxon>Paraneoptera</taxon>
        <taxon>Psocodea</taxon>
        <taxon>Troctomorpha</taxon>
        <taxon>Phthiraptera</taxon>
        <taxon>Anoplura</taxon>
        <taxon>Polyplacidae</taxon>
        <taxon>Polyplax</taxon>
    </lineage>
</organism>
<name>A0AAN8SH56_POLSC</name>